<name>A0AAN5AJA3_9BACT</name>
<evidence type="ECO:0000256" key="1">
    <source>
        <dbReference type="ARBA" id="ARBA00002121"/>
    </source>
</evidence>
<comment type="catalytic activity">
    <reaction evidence="14 15">
        <text>FMN + ATP + H(+) = FAD + diphosphate</text>
        <dbReference type="Rhea" id="RHEA:17237"/>
        <dbReference type="ChEBI" id="CHEBI:15378"/>
        <dbReference type="ChEBI" id="CHEBI:30616"/>
        <dbReference type="ChEBI" id="CHEBI:33019"/>
        <dbReference type="ChEBI" id="CHEBI:57692"/>
        <dbReference type="ChEBI" id="CHEBI:58210"/>
        <dbReference type="EC" id="2.7.7.2"/>
    </reaction>
</comment>
<keyword evidence="10 15" id="KW-0274">FAD</keyword>
<accession>A0AAN5AJA3</accession>
<sequence>MKIYNDLQSFTPPAYAVVTSGTFDGVHEGHQKILRRIREIADQHGGETILITYWPHPRHVLFPDDHSLKLLTSIEEKAELLEANGIDHLIRLPFTPEFSQMEPEEFVQKILIQGIGTKKLVVGYDHHFGKNRGGNFDFLQANIDRFGFELEEISRLDIDSVGVSSSKIRNYLEDGDISSANQYLSRPFEINAEVVHGKKIGRQIGFPTANLKPLFKHKLIPGIGVYAVYCEFEGKRHRAMLNIGKNPTVDHSENVKIEVHLFDFSGDLYQKNVKVIFVDKIRNEQKFNNLEELKLALKTDEHKARIILK</sequence>
<keyword evidence="9 15" id="KW-0418">Kinase</keyword>
<keyword evidence="11 15" id="KW-0067">ATP-binding</keyword>
<evidence type="ECO:0000256" key="13">
    <source>
        <dbReference type="ARBA" id="ARBA00047880"/>
    </source>
</evidence>
<dbReference type="GO" id="GO:0009398">
    <property type="term" value="P:FMN biosynthetic process"/>
    <property type="evidence" value="ECO:0007669"/>
    <property type="project" value="UniProtKB-UniRule"/>
</dbReference>
<keyword evidence="7 15" id="KW-0548">Nucleotidyltransferase</keyword>
<dbReference type="InterPro" id="IPR004821">
    <property type="entry name" value="Cyt_trans-like"/>
</dbReference>
<protein>
    <recommendedName>
        <fullName evidence="15">Riboflavin biosynthesis protein</fullName>
    </recommendedName>
    <domain>
        <recommendedName>
            <fullName evidence="15">Riboflavin kinase</fullName>
            <ecNumber evidence="15">2.7.1.26</ecNumber>
        </recommendedName>
        <alternativeName>
            <fullName evidence="15">Flavokinase</fullName>
        </alternativeName>
    </domain>
    <domain>
        <recommendedName>
            <fullName evidence="15">FMN adenylyltransferase</fullName>
            <ecNumber evidence="15">2.7.7.2</ecNumber>
        </recommendedName>
        <alternativeName>
            <fullName evidence="15">FAD pyrophosphorylase</fullName>
        </alternativeName>
        <alternativeName>
            <fullName evidence="15">FAD synthase</fullName>
        </alternativeName>
    </domain>
</protein>
<feature type="domain" description="Riboflavin kinase" evidence="16">
    <location>
        <begin position="183"/>
        <end position="309"/>
    </location>
</feature>
<dbReference type="NCBIfam" id="TIGR00083">
    <property type="entry name" value="ribF"/>
    <property type="match status" value="1"/>
</dbReference>
<dbReference type="Pfam" id="PF06574">
    <property type="entry name" value="FAD_syn"/>
    <property type="match status" value="1"/>
</dbReference>
<evidence type="ECO:0000256" key="11">
    <source>
        <dbReference type="ARBA" id="ARBA00022840"/>
    </source>
</evidence>
<dbReference type="NCBIfam" id="NF004160">
    <property type="entry name" value="PRK05627.1-3"/>
    <property type="match status" value="1"/>
</dbReference>
<dbReference type="NCBIfam" id="TIGR00125">
    <property type="entry name" value="cyt_tran_rel"/>
    <property type="match status" value="1"/>
</dbReference>
<dbReference type="FunFam" id="2.40.30.30:FF:000003">
    <property type="entry name" value="Riboflavin biosynthesis protein"/>
    <property type="match status" value="1"/>
</dbReference>
<evidence type="ECO:0000256" key="2">
    <source>
        <dbReference type="ARBA" id="ARBA00004726"/>
    </source>
</evidence>
<keyword evidence="18" id="KW-1185">Reference proteome</keyword>
<dbReference type="Pfam" id="PF01687">
    <property type="entry name" value="Flavokinase"/>
    <property type="match status" value="1"/>
</dbReference>
<dbReference type="EMBL" id="BQKE01000001">
    <property type="protein sequence ID" value="GJM60759.1"/>
    <property type="molecule type" value="Genomic_DNA"/>
</dbReference>
<evidence type="ECO:0000256" key="6">
    <source>
        <dbReference type="ARBA" id="ARBA00022679"/>
    </source>
</evidence>
<gene>
    <name evidence="17" type="primary">ribF</name>
    <name evidence="17" type="ORF">PEDI_13110</name>
</gene>
<evidence type="ECO:0000313" key="18">
    <source>
        <dbReference type="Proteomes" id="UP001310022"/>
    </source>
</evidence>
<dbReference type="InterPro" id="IPR002606">
    <property type="entry name" value="Riboflavin_kinase_bac"/>
</dbReference>
<comment type="pathway">
    <text evidence="3 15">Cofactor biosynthesis; FMN biosynthesis; FMN from riboflavin (ATP route): step 1/1.</text>
</comment>
<evidence type="ECO:0000256" key="10">
    <source>
        <dbReference type="ARBA" id="ARBA00022827"/>
    </source>
</evidence>
<evidence type="ECO:0000313" key="17">
    <source>
        <dbReference type="EMBL" id="GJM60759.1"/>
    </source>
</evidence>
<evidence type="ECO:0000256" key="5">
    <source>
        <dbReference type="ARBA" id="ARBA00022643"/>
    </source>
</evidence>
<keyword evidence="8 15" id="KW-0547">Nucleotide-binding</keyword>
<dbReference type="FunFam" id="3.40.50.620:FF:000021">
    <property type="entry name" value="Riboflavin biosynthesis protein"/>
    <property type="match status" value="1"/>
</dbReference>
<dbReference type="InterPro" id="IPR015864">
    <property type="entry name" value="FAD_synthase"/>
</dbReference>
<dbReference type="Gene3D" id="3.40.50.620">
    <property type="entry name" value="HUPs"/>
    <property type="match status" value="1"/>
</dbReference>
<keyword evidence="12" id="KW-0511">Multifunctional enzyme</keyword>
<evidence type="ECO:0000256" key="15">
    <source>
        <dbReference type="PIRNR" id="PIRNR004491"/>
    </source>
</evidence>
<dbReference type="SUPFAM" id="SSF52374">
    <property type="entry name" value="Nucleotidylyl transferase"/>
    <property type="match status" value="1"/>
</dbReference>
<dbReference type="CDD" id="cd02064">
    <property type="entry name" value="FAD_synthetase_N"/>
    <property type="match status" value="1"/>
</dbReference>
<evidence type="ECO:0000256" key="8">
    <source>
        <dbReference type="ARBA" id="ARBA00022741"/>
    </source>
</evidence>
<dbReference type="GO" id="GO:0008531">
    <property type="term" value="F:riboflavin kinase activity"/>
    <property type="evidence" value="ECO:0007669"/>
    <property type="project" value="UniProtKB-UniRule"/>
</dbReference>
<evidence type="ECO:0000256" key="14">
    <source>
        <dbReference type="ARBA" id="ARBA00049494"/>
    </source>
</evidence>
<keyword evidence="4 15" id="KW-0285">Flavoprotein</keyword>
<dbReference type="PANTHER" id="PTHR22749:SF6">
    <property type="entry name" value="RIBOFLAVIN KINASE"/>
    <property type="match status" value="1"/>
</dbReference>
<dbReference type="InterPro" id="IPR023468">
    <property type="entry name" value="Riboflavin_kinase"/>
</dbReference>
<dbReference type="NCBIfam" id="NF004162">
    <property type="entry name" value="PRK05627.1-5"/>
    <property type="match status" value="1"/>
</dbReference>
<dbReference type="RefSeq" id="WP_338236451.1">
    <property type="nucleotide sequence ID" value="NZ_BQKE01000001.1"/>
</dbReference>
<dbReference type="GO" id="GO:0006747">
    <property type="term" value="P:FAD biosynthetic process"/>
    <property type="evidence" value="ECO:0007669"/>
    <property type="project" value="UniProtKB-UniRule"/>
</dbReference>
<comment type="similarity">
    <text evidence="15">Belongs to the ribF family.</text>
</comment>
<comment type="pathway">
    <text evidence="2 15">Cofactor biosynthesis; FAD biosynthesis; FAD from FMN: step 1/1.</text>
</comment>
<dbReference type="PIRSF" id="PIRSF004491">
    <property type="entry name" value="FAD_Synth"/>
    <property type="match status" value="1"/>
</dbReference>
<dbReference type="SMART" id="SM00904">
    <property type="entry name" value="Flavokinase"/>
    <property type="match status" value="1"/>
</dbReference>
<dbReference type="InterPro" id="IPR014729">
    <property type="entry name" value="Rossmann-like_a/b/a_fold"/>
</dbReference>
<keyword evidence="6 15" id="KW-0808">Transferase</keyword>
<dbReference type="EC" id="2.7.1.26" evidence="15"/>
<dbReference type="Proteomes" id="UP001310022">
    <property type="component" value="Unassembled WGS sequence"/>
</dbReference>
<evidence type="ECO:0000256" key="9">
    <source>
        <dbReference type="ARBA" id="ARBA00022777"/>
    </source>
</evidence>
<dbReference type="Gene3D" id="2.40.30.30">
    <property type="entry name" value="Riboflavin kinase-like"/>
    <property type="match status" value="1"/>
</dbReference>
<dbReference type="AlphaFoldDB" id="A0AAN5AJA3"/>
<dbReference type="InterPro" id="IPR015865">
    <property type="entry name" value="Riboflavin_kinase_bac/euk"/>
</dbReference>
<dbReference type="PANTHER" id="PTHR22749">
    <property type="entry name" value="RIBOFLAVIN KINASE/FMN ADENYLYLTRANSFERASE"/>
    <property type="match status" value="1"/>
</dbReference>
<dbReference type="GO" id="GO:0005524">
    <property type="term" value="F:ATP binding"/>
    <property type="evidence" value="ECO:0007669"/>
    <property type="project" value="UniProtKB-UniRule"/>
</dbReference>
<dbReference type="InterPro" id="IPR023465">
    <property type="entry name" value="Riboflavin_kinase_dom_sf"/>
</dbReference>
<dbReference type="GO" id="GO:0003919">
    <property type="term" value="F:FMN adenylyltransferase activity"/>
    <property type="evidence" value="ECO:0007669"/>
    <property type="project" value="UniProtKB-UniRule"/>
</dbReference>
<evidence type="ECO:0000259" key="16">
    <source>
        <dbReference type="SMART" id="SM00904"/>
    </source>
</evidence>
<dbReference type="SUPFAM" id="SSF82114">
    <property type="entry name" value="Riboflavin kinase-like"/>
    <property type="match status" value="1"/>
</dbReference>
<evidence type="ECO:0000256" key="7">
    <source>
        <dbReference type="ARBA" id="ARBA00022695"/>
    </source>
</evidence>
<evidence type="ECO:0000256" key="12">
    <source>
        <dbReference type="ARBA" id="ARBA00023268"/>
    </source>
</evidence>
<evidence type="ECO:0000256" key="4">
    <source>
        <dbReference type="ARBA" id="ARBA00022630"/>
    </source>
</evidence>
<comment type="catalytic activity">
    <reaction evidence="13 15">
        <text>riboflavin + ATP = FMN + ADP + H(+)</text>
        <dbReference type="Rhea" id="RHEA:14357"/>
        <dbReference type="ChEBI" id="CHEBI:15378"/>
        <dbReference type="ChEBI" id="CHEBI:30616"/>
        <dbReference type="ChEBI" id="CHEBI:57986"/>
        <dbReference type="ChEBI" id="CHEBI:58210"/>
        <dbReference type="ChEBI" id="CHEBI:456216"/>
        <dbReference type="EC" id="2.7.1.26"/>
    </reaction>
</comment>
<organism evidence="17 18">
    <name type="scientific">Persicobacter diffluens</name>
    <dbReference type="NCBI Taxonomy" id="981"/>
    <lineage>
        <taxon>Bacteria</taxon>
        <taxon>Pseudomonadati</taxon>
        <taxon>Bacteroidota</taxon>
        <taxon>Cytophagia</taxon>
        <taxon>Cytophagales</taxon>
        <taxon>Persicobacteraceae</taxon>
        <taxon>Persicobacter</taxon>
    </lineage>
</organism>
<comment type="caution">
    <text evidence="17">The sequence shown here is derived from an EMBL/GenBank/DDBJ whole genome shotgun (WGS) entry which is preliminary data.</text>
</comment>
<proteinExistence type="inferred from homology"/>
<reference evidence="17 18" key="1">
    <citation type="submission" date="2021-12" db="EMBL/GenBank/DDBJ databases">
        <title>Genome sequencing of bacteria with rrn-lacking chromosome and rrn-plasmid.</title>
        <authorList>
            <person name="Anda M."/>
            <person name="Iwasaki W."/>
        </authorList>
    </citation>
    <scope>NUCLEOTIDE SEQUENCE [LARGE SCALE GENOMIC DNA]</scope>
    <source>
        <strain evidence="17 18">NBRC 15940</strain>
    </source>
</reference>
<evidence type="ECO:0000256" key="3">
    <source>
        <dbReference type="ARBA" id="ARBA00005201"/>
    </source>
</evidence>
<dbReference type="GO" id="GO:0009231">
    <property type="term" value="P:riboflavin biosynthetic process"/>
    <property type="evidence" value="ECO:0007669"/>
    <property type="project" value="InterPro"/>
</dbReference>
<keyword evidence="5 15" id="KW-0288">FMN</keyword>
<comment type="function">
    <text evidence="1">Catalyzes the phosphorylation of riboflavin to FMN followed by the adenylation of FMN to FAD.</text>
</comment>
<dbReference type="EC" id="2.7.7.2" evidence="15"/>